<accession>Q69NX7</accession>
<proteinExistence type="predicted"/>
<reference evidence="4" key="1">
    <citation type="journal article" date="2005" name="Nature">
        <title>The map-based sequence of the rice genome.</title>
        <authorList>
            <consortium name="International rice genome sequencing project (IRGSP)"/>
            <person name="Matsumoto T."/>
            <person name="Wu J."/>
            <person name="Kanamori H."/>
            <person name="Katayose Y."/>
            <person name="Fujisawa M."/>
            <person name="Namiki N."/>
            <person name="Mizuno H."/>
            <person name="Yamamoto K."/>
            <person name="Antonio B.A."/>
            <person name="Baba T."/>
            <person name="Sakata K."/>
            <person name="Nagamura Y."/>
            <person name="Aoki H."/>
            <person name="Arikawa K."/>
            <person name="Arita K."/>
            <person name="Bito T."/>
            <person name="Chiden Y."/>
            <person name="Fujitsuka N."/>
            <person name="Fukunaka R."/>
            <person name="Hamada M."/>
            <person name="Harada C."/>
            <person name="Hayashi A."/>
            <person name="Hijishita S."/>
            <person name="Honda M."/>
            <person name="Hosokawa S."/>
            <person name="Ichikawa Y."/>
            <person name="Idonuma A."/>
            <person name="Iijima M."/>
            <person name="Ikeda M."/>
            <person name="Ikeno M."/>
            <person name="Ito K."/>
            <person name="Ito S."/>
            <person name="Ito T."/>
            <person name="Ito Y."/>
            <person name="Ito Y."/>
            <person name="Iwabuchi A."/>
            <person name="Kamiya K."/>
            <person name="Karasawa W."/>
            <person name="Kurita K."/>
            <person name="Katagiri S."/>
            <person name="Kikuta A."/>
            <person name="Kobayashi H."/>
            <person name="Kobayashi N."/>
            <person name="Machita K."/>
            <person name="Maehara T."/>
            <person name="Masukawa M."/>
            <person name="Mizubayashi T."/>
            <person name="Mukai Y."/>
            <person name="Nagasaki H."/>
            <person name="Nagata Y."/>
            <person name="Naito S."/>
            <person name="Nakashima M."/>
            <person name="Nakama Y."/>
            <person name="Nakamichi Y."/>
            <person name="Nakamura M."/>
            <person name="Meguro A."/>
            <person name="Negishi M."/>
            <person name="Ohta I."/>
            <person name="Ohta T."/>
            <person name="Okamoto M."/>
            <person name="Ono N."/>
            <person name="Saji S."/>
            <person name="Sakaguchi M."/>
            <person name="Sakai K."/>
            <person name="Shibata M."/>
            <person name="Shimokawa T."/>
            <person name="Song J."/>
            <person name="Takazaki Y."/>
            <person name="Terasawa K."/>
            <person name="Tsugane M."/>
            <person name="Tsuji K."/>
            <person name="Ueda S."/>
            <person name="Waki K."/>
            <person name="Yamagata H."/>
            <person name="Yamamoto M."/>
            <person name="Yamamoto S."/>
            <person name="Yamane H."/>
            <person name="Yoshiki S."/>
            <person name="Yoshihara R."/>
            <person name="Yukawa K."/>
            <person name="Zhong H."/>
            <person name="Yano M."/>
            <person name="Yuan Q."/>
            <person name="Ouyang S."/>
            <person name="Liu J."/>
            <person name="Jones K.M."/>
            <person name="Gansberger K."/>
            <person name="Moffat K."/>
            <person name="Hill J."/>
            <person name="Bera J."/>
            <person name="Fadrosh D."/>
            <person name="Jin S."/>
            <person name="Johri S."/>
            <person name="Kim M."/>
            <person name="Overton L."/>
            <person name="Reardon M."/>
            <person name="Tsitrin T."/>
            <person name="Vuong H."/>
            <person name="Weaver B."/>
            <person name="Ciecko A."/>
            <person name="Tallon L."/>
            <person name="Jackson J."/>
            <person name="Pai G."/>
            <person name="Aken S.V."/>
            <person name="Utterback T."/>
            <person name="Reidmuller S."/>
            <person name="Feldblyum T."/>
            <person name="Hsiao J."/>
            <person name="Zismann V."/>
            <person name="Iobst S."/>
            <person name="de Vazeille A.R."/>
            <person name="Buell C.R."/>
            <person name="Ying K."/>
            <person name="Li Y."/>
            <person name="Lu T."/>
            <person name="Huang Y."/>
            <person name="Zhao Q."/>
            <person name="Feng Q."/>
            <person name="Zhang L."/>
            <person name="Zhu J."/>
            <person name="Weng Q."/>
            <person name="Mu J."/>
            <person name="Lu Y."/>
            <person name="Fan D."/>
            <person name="Liu Y."/>
            <person name="Guan J."/>
            <person name="Zhang Y."/>
            <person name="Yu S."/>
            <person name="Liu X."/>
            <person name="Zhang Y."/>
            <person name="Hong G."/>
            <person name="Han B."/>
            <person name="Choisne N."/>
            <person name="Demange N."/>
            <person name="Orjeda G."/>
            <person name="Samain S."/>
            <person name="Cattolico L."/>
            <person name="Pelletier E."/>
            <person name="Couloux A."/>
            <person name="Segurens B."/>
            <person name="Wincker P."/>
            <person name="D'Hont A."/>
            <person name="Scarpelli C."/>
            <person name="Weissenbach J."/>
            <person name="Salanoubat M."/>
            <person name="Quetier F."/>
            <person name="Yu Y."/>
            <person name="Kim H.R."/>
            <person name="Rambo T."/>
            <person name="Currie J."/>
            <person name="Collura K."/>
            <person name="Luo M."/>
            <person name="Yang T."/>
            <person name="Ammiraju J.S.S."/>
            <person name="Engler F."/>
            <person name="Soderlund C."/>
            <person name="Wing R.A."/>
            <person name="Palmer L.E."/>
            <person name="de la Bastide M."/>
            <person name="Spiegel L."/>
            <person name="Nascimento L."/>
            <person name="Zutavern T."/>
            <person name="O'Shaughnessy A."/>
            <person name="Dike S."/>
            <person name="Dedhia N."/>
            <person name="Preston R."/>
            <person name="Balija V."/>
            <person name="McCombie W.R."/>
            <person name="Chow T."/>
            <person name="Chen H."/>
            <person name="Chung M."/>
            <person name="Chen C."/>
            <person name="Shaw J."/>
            <person name="Wu H."/>
            <person name="Hsiao K."/>
            <person name="Chao Y."/>
            <person name="Chu M."/>
            <person name="Cheng C."/>
            <person name="Hour A."/>
            <person name="Lee P."/>
            <person name="Lin S."/>
            <person name="Lin Y."/>
            <person name="Liou J."/>
            <person name="Liu S."/>
            <person name="Hsing Y."/>
            <person name="Raghuvanshi S."/>
            <person name="Mohanty A."/>
            <person name="Bharti A.K."/>
            <person name="Gaur A."/>
            <person name="Gupta V."/>
            <person name="Kumar D."/>
            <person name="Ravi V."/>
            <person name="Vij S."/>
            <person name="Kapur A."/>
            <person name="Khurana P."/>
            <person name="Khurana P."/>
            <person name="Khurana J.P."/>
            <person name="Tyagi A.K."/>
            <person name="Gaikwad K."/>
            <person name="Singh A."/>
            <person name="Dalal V."/>
            <person name="Srivastava S."/>
            <person name="Dixit A."/>
            <person name="Pal A.K."/>
            <person name="Ghazi I.A."/>
            <person name="Yadav M."/>
            <person name="Pandit A."/>
            <person name="Bhargava A."/>
            <person name="Sureshbabu K."/>
            <person name="Batra K."/>
            <person name="Sharma T.R."/>
            <person name="Mohapatra T."/>
            <person name="Singh N.K."/>
            <person name="Messing J."/>
            <person name="Nelson A.B."/>
            <person name="Fuks G."/>
            <person name="Kavchok S."/>
            <person name="Keizer G."/>
            <person name="Linton E."/>
            <person name="Llaca V."/>
            <person name="Song R."/>
            <person name="Tanyolac B."/>
            <person name="Young S."/>
            <person name="Ho-Il K."/>
            <person name="Hahn J.H."/>
            <person name="Sangsakoo G."/>
            <person name="Vanavichit A."/>
            <person name="de Mattos Luiz.A.T."/>
            <person name="Zimmer P.D."/>
            <person name="Malone G."/>
            <person name="Dellagostin O."/>
            <person name="de Oliveira A.C."/>
            <person name="Bevan M."/>
            <person name="Bancroft I."/>
            <person name="Minx P."/>
            <person name="Cordum H."/>
            <person name="Wilson R."/>
            <person name="Cheng Z."/>
            <person name="Jin W."/>
            <person name="Jiang J."/>
            <person name="Leong S.A."/>
            <person name="Iwama H."/>
            <person name="Gojobori T."/>
            <person name="Itoh T."/>
            <person name="Niimura Y."/>
            <person name="Fujii Y."/>
            <person name="Habara T."/>
            <person name="Sakai H."/>
            <person name="Sato Y."/>
            <person name="Wilson G."/>
            <person name="Kumar K."/>
            <person name="McCouch S."/>
            <person name="Juretic N."/>
            <person name="Hoen D."/>
            <person name="Wright S."/>
            <person name="Bruskiewich R."/>
            <person name="Bureau T."/>
            <person name="Miyao A."/>
            <person name="Hirochika H."/>
            <person name="Nishikawa T."/>
            <person name="Kadowaki K."/>
            <person name="Sugiura M."/>
            <person name="Burr B."/>
            <person name="Sasaki T."/>
        </authorList>
    </citation>
    <scope>NUCLEOTIDE SEQUENCE [LARGE SCALE GENOMIC DNA]</scope>
    <source>
        <strain evidence="4">cv. Nipponbare</strain>
    </source>
</reference>
<organism evidence="3 4">
    <name type="scientific">Oryza sativa subsp. japonica</name>
    <name type="common">Rice</name>
    <dbReference type="NCBI Taxonomy" id="39947"/>
    <lineage>
        <taxon>Eukaryota</taxon>
        <taxon>Viridiplantae</taxon>
        <taxon>Streptophyta</taxon>
        <taxon>Embryophyta</taxon>
        <taxon>Tracheophyta</taxon>
        <taxon>Spermatophyta</taxon>
        <taxon>Magnoliopsida</taxon>
        <taxon>Liliopsida</taxon>
        <taxon>Poales</taxon>
        <taxon>Poaceae</taxon>
        <taxon>BOP clade</taxon>
        <taxon>Oryzoideae</taxon>
        <taxon>Oryzeae</taxon>
        <taxon>Oryzinae</taxon>
        <taxon>Oryza</taxon>
        <taxon>Oryza sativa</taxon>
    </lineage>
</organism>
<feature type="transmembrane region" description="Helical" evidence="2">
    <location>
        <begin position="34"/>
        <end position="57"/>
    </location>
</feature>
<gene>
    <name evidence="3" type="primary">OSJNBb0050B07.15</name>
</gene>
<evidence type="ECO:0000256" key="1">
    <source>
        <dbReference type="SAM" id="MobiDB-lite"/>
    </source>
</evidence>
<evidence type="ECO:0000313" key="4">
    <source>
        <dbReference type="Proteomes" id="UP000000763"/>
    </source>
</evidence>
<protein>
    <submittedName>
        <fullName evidence="3">Uncharacterized protein</fullName>
    </submittedName>
</protein>
<evidence type="ECO:0000313" key="3">
    <source>
        <dbReference type="EMBL" id="BAD31590.1"/>
    </source>
</evidence>
<evidence type="ECO:0000256" key="2">
    <source>
        <dbReference type="SAM" id="Phobius"/>
    </source>
</evidence>
<dbReference type="AlphaFoldDB" id="Q69NX7"/>
<feature type="region of interest" description="Disordered" evidence="1">
    <location>
        <begin position="1"/>
        <end position="22"/>
    </location>
</feature>
<keyword evidence="2" id="KW-0812">Transmembrane</keyword>
<dbReference type="Proteomes" id="UP000000763">
    <property type="component" value="Chromosome 7"/>
</dbReference>
<reference evidence="4" key="2">
    <citation type="journal article" date="2008" name="Nucleic Acids Res.">
        <title>The rice annotation project database (RAP-DB): 2008 update.</title>
        <authorList>
            <consortium name="The rice annotation project (RAP)"/>
        </authorList>
    </citation>
    <scope>GENOME REANNOTATION</scope>
    <source>
        <strain evidence="4">cv. Nipponbare</strain>
    </source>
</reference>
<dbReference type="EMBL" id="AP005632">
    <property type="protein sequence ID" value="BAD31590.1"/>
    <property type="molecule type" value="Genomic_DNA"/>
</dbReference>
<sequence>MNSTPSAPNLRDTACMPSAPPAAPSKLAAAMDGFFFLILSLFLIVSVTNSFCLWFAFAAPLQSCSRCECFRCSSVFTRALHAARARKMYQRKQLAGSAVSNSKKKQVASKVKR</sequence>
<keyword evidence="2" id="KW-0472">Membrane</keyword>
<keyword evidence="2" id="KW-1133">Transmembrane helix</keyword>
<name>Q69NX7_ORYSJ</name>